<reference evidence="3 4" key="1">
    <citation type="submission" date="2019-02" db="EMBL/GenBank/DDBJ databases">
        <title>Genome sequencing of the rare red list fungi Bondarzewia mesenterica.</title>
        <authorList>
            <person name="Buettner E."/>
            <person name="Kellner H."/>
        </authorList>
    </citation>
    <scope>NUCLEOTIDE SEQUENCE [LARGE SCALE GENOMIC DNA]</scope>
    <source>
        <strain evidence="3 4">DSM 108281</strain>
    </source>
</reference>
<feature type="transmembrane region" description="Helical" evidence="2">
    <location>
        <begin position="149"/>
        <end position="168"/>
    </location>
</feature>
<organism evidence="3 4">
    <name type="scientific">Bondarzewia mesenterica</name>
    <dbReference type="NCBI Taxonomy" id="1095465"/>
    <lineage>
        <taxon>Eukaryota</taxon>
        <taxon>Fungi</taxon>
        <taxon>Dikarya</taxon>
        <taxon>Basidiomycota</taxon>
        <taxon>Agaricomycotina</taxon>
        <taxon>Agaricomycetes</taxon>
        <taxon>Russulales</taxon>
        <taxon>Bondarzewiaceae</taxon>
        <taxon>Bondarzewia</taxon>
    </lineage>
</organism>
<sequence length="183" mass="21304">MPEPTGGEYDPENATPSQGEPFDLREYLSSSNDTHERARNKHKHFGGTWEEFQVEIGGKRIYQAIYQDIWRRRMANMVNTVFHIDDFRPDALSCCQEECTDNDDFARVCVSPQLTFVGTLVTASETYSAEYSVCDEFFLPLNIRYENRWMDVWVVFCYFVFNFAITMIDSHLLRFARLSGCGL</sequence>
<evidence type="ECO:0000256" key="2">
    <source>
        <dbReference type="SAM" id="Phobius"/>
    </source>
</evidence>
<keyword evidence="2" id="KW-0472">Membrane</keyword>
<accession>A0A4V3XFW1</accession>
<comment type="caution">
    <text evidence="3">The sequence shown here is derived from an EMBL/GenBank/DDBJ whole genome shotgun (WGS) entry which is preliminary data.</text>
</comment>
<dbReference type="OrthoDB" id="245989at2759"/>
<name>A0A4V3XFW1_9AGAM</name>
<evidence type="ECO:0000313" key="3">
    <source>
        <dbReference type="EMBL" id="THH19003.1"/>
    </source>
</evidence>
<keyword evidence="2" id="KW-1133">Transmembrane helix</keyword>
<gene>
    <name evidence="3" type="ORF">EW146_g2066</name>
</gene>
<feature type="region of interest" description="Disordered" evidence="1">
    <location>
        <begin position="1"/>
        <end position="24"/>
    </location>
</feature>
<dbReference type="EMBL" id="SGPL01000057">
    <property type="protein sequence ID" value="THH19003.1"/>
    <property type="molecule type" value="Genomic_DNA"/>
</dbReference>
<proteinExistence type="predicted"/>
<evidence type="ECO:0000313" key="4">
    <source>
        <dbReference type="Proteomes" id="UP000310158"/>
    </source>
</evidence>
<dbReference type="Proteomes" id="UP000310158">
    <property type="component" value="Unassembled WGS sequence"/>
</dbReference>
<keyword evidence="2" id="KW-0812">Transmembrane</keyword>
<evidence type="ECO:0000256" key="1">
    <source>
        <dbReference type="SAM" id="MobiDB-lite"/>
    </source>
</evidence>
<protein>
    <submittedName>
        <fullName evidence="3">Uncharacterized protein</fullName>
    </submittedName>
</protein>
<dbReference type="AlphaFoldDB" id="A0A4V3XFW1"/>
<keyword evidence="4" id="KW-1185">Reference proteome</keyword>